<evidence type="ECO:0000313" key="2">
    <source>
        <dbReference type="Proteomes" id="UP001152531"/>
    </source>
</evidence>
<evidence type="ECO:0000313" key="1">
    <source>
        <dbReference type="EMBL" id="CAH6722243.1"/>
    </source>
</evidence>
<name>A0ACA9YBJ2_9ASCO</name>
<comment type="caution">
    <text evidence="1">The sequence shown here is derived from an EMBL/GenBank/DDBJ whole genome shotgun (WGS) entry which is preliminary data.</text>
</comment>
<dbReference type="EMBL" id="CALSDN010000008">
    <property type="protein sequence ID" value="CAH6722243.1"/>
    <property type="molecule type" value="Genomic_DNA"/>
</dbReference>
<keyword evidence="2" id="KW-1185">Reference proteome</keyword>
<dbReference type="Proteomes" id="UP001152531">
    <property type="component" value="Unassembled WGS sequence"/>
</dbReference>
<organism evidence="1 2">
    <name type="scientific">[Candida] jaroonii</name>
    <dbReference type="NCBI Taxonomy" id="467808"/>
    <lineage>
        <taxon>Eukaryota</taxon>
        <taxon>Fungi</taxon>
        <taxon>Dikarya</taxon>
        <taxon>Ascomycota</taxon>
        <taxon>Saccharomycotina</taxon>
        <taxon>Pichiomycetes</taxon>
        <taxon>Debaryomycetaceae</taxon>
        <taxon>Yamadazyma</taxon>
    </lineage>
</organism>
<sequence>MRVLIFPKELHSGEIYSLAINLSGHSLLSTGKDGILNVWNVEDLKNLNKTEKSAIQDKIESITPSKSFHNHKSIVKAIKWSPIDPNSFVSGCISGKVILHHLEGEHRPLYPLEGEASSVVDITWSFDGRLIAWSTDDGKVHLFDLTKDTYQELTKLVHQEKPSIQRSIEFDPTNKFLVTLGDDTIICVYQFRYEKNNYQFKILNKITRFMNQNNVNINYSRISWSSNGEFLSIPSAKKNRTTLIALISRLNNWETAMNMVGHGSDCEVVKFNPNFYKIPHNTPERLQEKLDPQKIRNSCVIATAGSDKTLALWNIHNPSPIIVLKELVEKPIVDLCWDKAGESLFLGSLDGKLTIVSFDEGELGIKETDESLIKVQDPPETKAFNAKSEIVNPRSRSSNVVEILDQKDSTLVSETISSTEGNASNNLEEKNGNDSILELDKERHSFIPKVLDSSKFTDHDQSDDLMDNLMDRSKKIKEKESDNEPPRKSSSTNGTSLTHNGSQANRLDVSKQKTTTKDGKRRIQPMLVSNGNGHNDISSLPVRTNRAVNSTKESMEFEKASYSVSDDLFRQIKRQKGNEETNKKQKREMEPTKFLGSVVVNPNTTFSKTRLAVPKIRSGFSLTSTVDIGDQFVLEVKNGSGNDEEPSRLTYFRKDKQIWCDFIPKHIHLATEGQNFWAVATVDGQVLTYYHISGMRILPPLMLGSPIAFLESQGDFLMAITSIGELYVWNVKSKRSHLITPSSINSLLDSSNKYQDEGISKSNRITMCSITSTGTPLITLSNGTGYLFNKDLGTWQTISESWWAFGSHYWNSLSTGDKPGKGENSSSFGESEESIIGLLENKTNEEIIRNTRAGRAKFFNKISKNMLMKEGFENLENTVSLSHLENRILCCELLGETKDFREFFLTYVKRICELGLKAKVFEICNSLVAPEGDSEESCSWDHEICGIKKHDLLKEVILSCSELRDSQRIFTHFAKKVDLL</sequence>
<reference evidence="1" key="1">
    <citation type="submission" date="2022-06" db="EMBL/GenBank/DDBJ databases">
        <authorList>
            <person name="Legras J.-L."/>
            <person name="Devillers H."/>
            <person name="Grondin C."/>
        </authorList>
    </citation>
    <scope>NUCLEOTIDE SEQUENCE</scope>
    <source>
        <strain evidence="1">CLIB 1444</strain>
    </source>
</reference>
<gene>
    <name evidence="1" type="ORF">CLIB1444_08S05072</name>
</gene>
<protein>
    <submittedName>
        <fullName evidence="1">Protein Hir2p</fullName>
    </submittedName>
</protein>
<proteinExistence type="predicted"/>
<accession>A0ACA9YBJ2</accession>